<organism evidence="1 2">
    <name type="scientific">Anaerotruncus massiliensis</name>
    <name type="common">ex Liu et al. 2021</name>
    <dbReference type="NCBI Taxonomy" id="2321404"/>
    <lineage>
        <taxon>Bacteria</taxon>
        <taxon>Bacillati</taxon>
        <taxon>Bacillota</taxon>
        <taxon>Clostridia</taxon>
        <taxon>Eubacteriales</taxon>
        <taxon>Oscillospiraceae</taxon>
        <taxon>Anaerotruncus</taxon>
    </lineage>
</organism>
<dbReference type="RefSeq" id="WP_121585662.1">
    <property type="nucleotide sequence ID" value="NZ_RCHT01000001.1"/>
</dbReference>
<evidence type="ECO:0008006" key="3">
    <source>
        <dbReference type="Google" id="ProtNLM"/>
    </source>
</evidence>
<gene>
    <name evidence="1" type="ORF">D4A47_00925</name>
</gene>
<proteinExistence type="predicted"/>
<dbReference type="Proteomes" id="UP000276301">
    <property type="component" value="Unassembled WGS sequence"/>
</dbReference>
<reference evidence="1 2" key="1">
    <citation type="submission" date="2018-10" db="EMBL/GenBank/DDBJ databases">
        <title>Anaerotruncus faecis sp. nov., isolated from human feces.</title>
        <authorList>
            <person name="Wang Y.-J."/>
        </authorList>
    </citation>
    <scope>NUCLEOTIDE SEQUENCE [LARGE SCALE GENOMIC DNA]</scope>
    <source>
        <strain evidence="1 2">22A2-44</strain>
    </source>
</reference>
<name>A0A498CPX9_9FIRM</name>
<keyword evidence="2" id="KW-1185">Reference proteome</keyword>
<protein>
    <recommendedName>
        <fullName evidence="3">Stage III sporulation protein AB</fullName>
    </recommendedName>
</protein>
<dbReference type="InterPro" id="IPR014198">
    <property type="entry name" value="Spore_III_AB"/>
</dbReference>
<dbReference type="AlphaFoldDB" id="A0A498CPX9"/>
<dbReference type="EMBL" id="RCHT01000001">
    <property type="protein sequence ID" value="RLL14577.1"/>
    <property type="molecule type" value="Genomic_DNA"/>
</dbReference>
<dbReference type="Pfam" id="PF09548">
    <property type="entry name" value="Spore_III_AB"/>
    <property type="match status" value="1"/>
</dbReference>
<accession>A0A498CPX9</accession>
<evidence type="ECO:0000313" key="2">
    <source>
        <dbReference type="Proteomes" id="UP000276301"/>
    </source>
</evidence>
<sequence>MLMILKVCGMLLVVACTTSIGISMAQALSRRVRELEGCIALLTGMEGELSYSLAPPDEAVARLEERESAQEAPFLPACAALCRKGTPFPQAWREAVAKQGGSLTREDAAIVEALADTLGQCDLDGQLSSLSHAKSLLAMQLAAARERCESHGKLYRTMGLLAGAFVVVFFI</sequence>
<dbReference type="PIRSF" id="PIRSF021435">
    <property type="entry name" value="SpoIIIAB"/>
    <property type="match status" value="1"/>
</dbReference>
<evidence type="ECO:0000313" key="1">
    <source>
        <dbReference type="EMBL" id="RLL14577.1"/>
    </source>
</evidence>
<comment type="caution">
    <text evidence="1">The sequence shown here is derived from an EMBL/GenBank/DDBJ whole genome shotgun (WGS) entry which is preliminary data.</text>
</comment>